<dbReference type="AlphaFoldDB" id="A0A3M7QTT7"/>
<dbReference type="Proteomes" id="UP000276133">
    <property type="component" value="Unassembled WGS sequence"/>
</dbReference>
<evidence type="ECO:0000313" key="1">
    <source>
        <dbReference type="EMBL" id="RNA14375.1"/>
    </source>
</evidence>
<dbReference type="EMBL" id="REGN01005206">
    <property type="protein sequence ID" value="RNA14375.1"/>
    <property type="molecule type" value="Genomic_DNA"/>
</dbReference>
<protein>
    <submittedName>
        <fullName evidence="1">Uncharacterized protein</fullName>
    </submittedName>
</protein>
<comment type="caution">
    <text evidence="1">The sequence shown here is derived from an EMBL/GenBank/DDBJ whole genome shotgun (WGS) entry which is preliminary data.</text>
</comment>
<gene>
    <name evidence="1" type="ORF">BpHYR1_050943</name>
</gene>
<evidence type="ECO:0000313" key="2">
    <source>
        <dbReference type="Proteomes" id="UP000276133"/>
    </source>
</evidence>
<name>A0A3M7QTT7_BRAPC</name>
<sequence length="71" mass="8930">MKYTIERFRQEWIFLIFSSKFDSEIKIRINLNLRQFQLVTIFKKNIIIRNQNYRMFYLKFCQHEFGSPMLN</sequence>
<keyword evidence="2" id="KW-1185">Reference proteome</keyword>
<reference evidence="1 2" key="1">
    <citation type="journal article" date="2018" name="Sci. Rep.">
        <title>Genomic signatures of local adaptation to the degree of environmental predictability in rotifers.</title>
        <authorList>
            <person name="Franch-Gras L."/>
            <person name="Hahn C."/>
            <person name="Garcia-Roger E.M."/>
            <person name="Carmona M.J."/>
            <person name="Serra M."/>
            <person name="Gomez A."/>
        </authorList>
    </citation>
    <scope>NUCLEOTIDE SEQUENCE [LARGE SCALE GENOMIC DNA]</scope>
    <source>
        <strain evidence="1">HYR1</strain>
    </source>
</reference>
<proteinExistence type="predicted"/>
<organism evidence="1 2">
    <name type="scientific">Brachionus plicatilis</name>
    <name type="common">Marine rotifer</name>
    <name type="synonym">Brachionus muelleri</name>
    <dbReference type="NCBI Taxonomy" id="10195"/>
    <lineage>
        <taxon>Eukaryota</taxon>
        <taxon>Metazoa</taxon>
        <taxon>Spiralia</taxon>
        <taxon>Gnathifera</taxon>
        <taxon>Rotifera</taxon>
        <taxon>Eurotatoria</taxon>
        <taxon>Monogononta</taxon>
        <taxon>Pseudotrocha</taxon>
        <taxon>Ploima</taxon>
        <taxon>Brachionidae</taxon>
        <taxon>Brachionus</taxon>
    </lineage>
</organism>
<accession>A0A3M7QTT7</accession>